<dbReference type="RefSeq" id="WP_152578206.1">
    <property type="nucleotide sequence ID" value="NZ_JAATJI010000002.1"/>
</dbReference>
<evidence type="ECO:0000256" key="7">
    <source>
        <dbReference type="ARBA" id="ARBA00023065"/>
    </source>
</evidence>
<dbReference type="EMBL" id="WIOL01000003">
    <property type="protein sequence ID" value="MQT17780.1"/>
    <property type="molecule type" value="Genomic_DNA"/>
</dbReference>
<comment type="catalytic activity">
    <reaction evidence="11">
        <text>fluoride(in) = fluoride(out)</text>
        <dbReference type="Rhea" id="RHEA:76159"/>
        <dbReference type="ChEBI" id="CHEBI:17051"/>
    </reaction>
    <physiologicalReaction direction="left-to-right" evidence="11">
        <dbReference type="Rhea" id="RHEA:76160"/>
    </physiologicalReaction>
</comment>
<evidence type="ECO:0000313" key="13">
    <source>
        <dbReference type="EMBL" id="MQT17780.1"/>
    </source>
</evidence>
<feature type="transmembrane region" description="Helical" evidence="12">
    <location>
        <begin position="103"/>
        <end position="127"/>
    </location>
</feature>
<keyword evidence="6 12" id="KW-0915">Sodium</keyword>
<keyword evidence="4 12" id="KW-0812">Transmembrane</keyword>
<evidence type="ECO:0000256" key="8">
    <source>
        <dbReference type="ARBA" id="ARBA00023136"/>
    </source>
</evidence>
<comment type="function">
    <text evidence="12">Fluoride-specific ion channel. Important for reducing fluoride concentration in the cell, thus reducing its toxicity.</text>
</comment>
<comment type="activity regulation">
    <text evidence="12">Na(+) is not transported, but it plays an essential structural role and its presence is essential for fluoride channel function.</text>
</comment>
<evidence type="ECO:0000256" key="4">
    <source>
        <dbReference type="ARBA" id="ARBA00022692"/>
    </source>
</evidence>
<gene>
    <name evidence="12 13" type="primary">crcB</name>
    <name evidence="12" type="synonym">fluC</name>
    <name evidence="13" type="ORF">F3168_10985</name>
</gene>
<dbReference type="InterPro" id="IPR003691">
    <property type="entry name" value="FluC"/>
</dbReference>
<protein>
    <recommendedName>
        <fullName evidence="12">Fluoride-specific ion channel FluC</fullName>
    </recommendedName>
</protein>
<reference evidence="13 14" key="1">
    <citation type="submission" date="2019-09" db="EMBL/GenBank/DDBJ databases">
        <title>Polymorphobacter sp. isolated from a lake in China.</title>
        <authorList>
            <person name="Liu Z."/>
        </authorList>
    </citation>
    <scope>NUCLEOTIDE SEQUENCE [LARGE SCALE GENOMIC DNA]</scope>
    <source>
        <strain evidence="13 14">D40P</strain>
    </source>
</reference>
<accession>A0A7C9KIQ8</accession>
<evidence type="ECO:0000256" key="5">
    <source>
        <dbReference type="ARBA" id="ARBA00022989"/>
    </source>
</evidence>
<evidence type="ECO:0000256" key="9">
    <source>
        <dbReference type="ARBA" id="ARBA00023303"/>
    </source>
</evidence>
<comment type="similarity">
    <text evidence="10 12">Belongs to the fluoride channel Fluc/FEX (TC 1.A.43) family.</text>
</comment>
<evidence type="ECO:0000256" key="10">
    <source>
        <dbReference type="ARBA" id="ARBA00035120"/>
    </source>
</evidence>
<sequence>MPALSSIPPLALVAFGGAFGACMRYLVGRWTMMTLGIGLPYGTWTVNIVGGLAMGLLAGWLTRIDSGSETLRLLLGVGVLGGFTTFSAFSLDIVTMINRNEIGLAAAYAVSSVAGSVLALMAGVWLARA</sequence>
<keyword evidence="3" id="KW-0997">Cell inner membrane</keyword>
<dbReference type="NCBIfam" id="TIGR00494">
    <property type="entry name" value="crcB"/>
    <property type="match status" value="1"/>
</dbReference>
<dbReference type="GO" id="GO:0140114">
    <property type="term" value="P:cellular detoxification of fluoride"/>
    <property type="evidence" value="ECO:0007669"/>
    <property type="project" value="UniProtKB-UniRule"/>
</dbReference>
<proteinExistence type="inferred from homology"/>
<feature type="binding site" evidence="12">
    <location>
        <position position="81"/>
    </location>
    <ligand>
        <name>Na(+)</name>
        <dbReference type="ChEBI" id="CHEBI:29101"/>
        <note>structural</note>
    </ligand>
</feature>
<evidence type="ECO:0000256" key="1">
    <source>
        <dbReference type="ARBA" id="ARBA00004651"/>
    </source>
</evidence>
<keyword evidence="9 12" id="KW-0407">Ion channel</keyword>
<dbReference type="GO" id="GO:0062054">
    <property type="term" value="F:fluoride channel activity"/>
    <property type="evidence" value="ECO:0007669"/>
    <property type="project" value="UniProtKB-UniRule"/>
</dbReference>
<feature type="transmembrane region" description="Helical" evidence="12">
    <location>
        <begin position="73"/>
        <end position="97"/>
    </location>
</feature>
<evidence type="ECO:0000256" key="6">
    <source>
        <dbReference type="ARBA" id="ARBA00023053"/>
    </source>
</evidence>
<name>A0A7C9KIQ8_9SPHN</name>
<keyword evidence="14" id="KW-1185">Reference proteome</keyword>
<dbReference type="PANTHER" id="PTHR28259:SF1">
    <property type="entry name" value="FLUORIDE EXPORT PROTEIN 1-RELATED"/>
    <property type="match status" value="1"/>
</dbReference>
<dbReference type="NCBIfam" id="NF010791">
    <property type="entry name" value="PRK14195.1"/>
    <property type="match status" value="1"/>
</dbReference>
<keyword evidence="7 12" id="KW-0406">Ion transport</keyword>
<evidence type="ECO:0000313" key="14">
    <source>
        <dbReference type="Proteomes" id="UP000481327"/>
    </source>
</evidence>
<dbReference type="Pfam" id="PF02537">
    <property type="entry name" value="CRCB"/>
    <property type="match status" value="1"/>
</dbReference>
<keyword evidence="8 12" id="KW-0472">Membrane</keyword>
<dbReference type="PANTHER" id="PTHR28259">
    <property type="entry name" value="FLUORIDE EXPORT PROTEIN 1-RELATED"/>
    <property type="match status" value="1"/>
</dbReference>
<keyword evidence="12" id="KW-0813">Transport</keyword>
<organism evidence="13 14">
    <name type="scientific">Sandarakinorhabdus fusca</name>
    <dbReference type="NCBI Taxonomy" id="1439888"/>
    <lineage>
        <taxon>Bacteria</taxon>
        <taxon>Pseudomonadati</taxon>
        <taxon>Pseudomonadota</taxon>
        <taxon>Alphaproteobacteria</taxon>
        <taxon>Sphingomonadales</taxon>
        <taxon>Sphingosinicellaceae</taxon>
        <taxon>Sandarakinorhabdus</taxon>
    </lineage>
</organism>
<keyword evidence="2 12" id="KW-1003">Cell membrane</keyword>
<dbReference type="AlphaFoldDB" id="A0A7C9KIQ8"/>
<dbReference type="GO" id="GO:0046872">
    <property type="term" value="F:metal ion binding"/>
    <property type="evidence" value="ECO:0007669"/>
    <property type="project" value="UniProtKB-KW"/>
</dbReference>
<dbReference type="GO" id="GO:0005886">
    <property type="term" value="C:plasma membrane"/>
    <property type="evidence" value="ECO:0007669"/>
    <property type="project" value="UniProtKB-SubCell"/>
</dbReference>
<keyword evidence="12" id="KW-0479">Metal-binding</keyword>
<evidence type="ECO:0000256" key="11">
    <source>
        <dbReference type="ARBA" id="ARBA00035585"/>
    </source>
</evidence>
<comment type="caution">
    <text evidence="13">The sequence shown here is derived from an EMBL/GenBank/DDBJ whole genome shotgun (WGS) entry which is preliminary data.</text>
</comment>
<evidence type="ECO:0000256" key="3">
    <source>
        <dbReference type="ARBA" id="ARBA00022519"/>
    </source>
</evidence>
<keyword evidence="5 12" id="KW-1133">Transmembrane helix</keyword>
<comment type="subcellular location">
    <subcellularLocation>
        <location evidence="1 12">Cell membrane</location>
        <topology evidence="1 12">Multi-pass membrane protein</topology>
    </subcellularLocation>
</comment>
<dbReference type="Proteomes" id="UP000481327">
    <property type="component" value="Unassembled WGS sequence"/>
</dbReference>
<evidence type="ECO:0000256" key="12">
    <source>
        <dbReference type="HAMAP-Rule" id="MF_00454"/>
    </source>
</evidence>
<feature type="transmembrane region" description="Helical" evidence="12">
    <location>
        <begin position="44"/>
        <end position="61"/>
    </location>
</feature>
<dbReference type="HAMAP" id="MF_00454">
    <property type="entry name" value="FluC"/>
    <property type="match status" value="1"/>
</dbReference>
<feature type="binding site" evidence="12">
    <location>
        <position position="84"/>
    </location>
    <ligand>
        <name>Na(+)</name>
        <dbReference type="ChEBI" id="CHEBI:29101"/>
        <note>structural</note>
    </ligand>
</feature>
<evidence type="ECO:0000256" key="2">
    <source>
        <dbReference type="ARBA" id="ARBA00022475"/>
    </source>
</evidence>